<dbReference type="KEGG" id="rain:Rai3103_15215"/>
<reference evidence="2 3" key="1">
    <citation type="submission" date="2019-10" db="EMBL/GenBank/DDBJ databases">
        <title>Genomic analysis of Raineyella sp. CBA3103.</title>
        <authorList>
            <person name="Roh S.W."/>
        </authorList>
    </citation>
    <scope>NUCLEOTIDE SEQUENCE [LARGE SCALE GENOMIC DNA]</scope>
    <source>
        <strain evidence="2 3">CBA3103</strain>
    </source>
</reference>
<dbReference type="Proteomes" id="UP000386847">
    <property type="component" value="Chromosome"/>
</dbReference>
<proteinExistence type="predicted"/>
<dbReference type="InterPro" id="IPR008407">
    <property type="entry name" value="Brnchd-chn_aa_trnsp_AzlD"/>
</dbReference>
<dbReference type="AlphaFoldDB" id="A0A5Q2FJB6"/>
<keyword evidence="1" id="KW-1133">Transmembrane helix</keyword>
<feature type="transmembrane region" description="Helical" evidence="1">
    <location>
        <begin position="37"/>
        <end position="56"/>
    </location>
</feature>
<evidence type="ECO:0000256" key="1">
    <source>
        <dbReference type="SAM" id="Phobius"/>
    </source>
</evidence>
<evidence type="ECO:0000313" key="2">
    <source>
        <dbReference type="EMBL" id="QGF24755.1"/>
    </source>
</evidence>
<feature type="transmembrane region" description="Helical" evidence="1">
    <location>
        <begin position="68"/>
        <end position="96"/>
    </location>
</feature>
<dbReference type="EMBL" id="CP045725">
    <property type="protein sequence ID" value="QGF24755.1"/>
    <property type="molecule type" value="Genomic_DNA"/>
</dbReference>
<keyword evidence="3" id="KW-1185">Reference proteome</keyword>
<organism evidence="2 3">
    <name type="scientific">Raineyella fluvialis</name>
    <dbReference type="NCBI Taxonomy" id="2662261"/>
    <lineage>
        <taxon>Bacteria</taxon>
        <taxon>Bacillati</taxon>
        <taxon>Actinomycetota</taxon>
        <taxon>Actinomycetes</taxon>
        <taxon>Propionibacteriales</taxon>
        <taxon>Propionibacteriaceae</taxon>
        <taxon>Raineyella</taxon>
    </lineage>
</organism>
<evidence type="ECO:0000313" key="3">
    <source>
        <dbReference type="Proteomes" id="UP000386847"/>
    </source>
</evidence>
<keyword evidence="1" id="KW-0812">Transmembrane</keyword>
<dbReference type="RefSeq" id="WP_153573284.1">
    <property type="nucleotide sequence ID" value="NZ_CP045725.1"/>
</dbReference>
<name>A0A5Q2FJB6_9ACTN</name>
<keyword evidence="1" id="KW-0472">Membrane</keyword>
<protein>
    <submittedName>
        <fullName evidence="2">AzlD domain-containing protein</fullName>
    </submittedName>
</protein>
<dbReference type="Pfam" id="PF05437">
    <property type="entry name" value="AzlD"/>
    <property type="match status" value="1"/>
</dbReference>
<feature type="transmembrane region" description="Helical" evidence="1">
    <location>
        <begin position="6"/>
        <end position="25"/>
    </location>
</feature>
<gene>
    <name evidence="2" type="ORF">Rai3103_15215</name>
</gene>
<sequence length="103" mass="10864">MTVWAWILLACVAAYALKLSGYLVPDRVLQQPAMTRLTMVLTVGLLAALVVTNTFAHGQGLVLDARLVALGVAALALWVRAPFLLVVVLGALAAAITRLLGWG</sequence>
<accession>A0A5Q2FJB6</accession>